<organism evidence="2 3">
    <name type="scientific">Methylobacterium marchantiae</name>
    <dbReference type="NCBI Taxonomy" id="600331"/>
    <lineage>
        <taxon>Bacteria</taxon>
        <taxon>Pseudomonadati</taxon>
        <taxon>Pseudomonadota</taxon>
        <taxon>Alphaproteobacteria</taxon>
        <taxon>Hyphomicrobiales</taxon>
        <taxon>Methylobacteriaceae</taxon>
        <taxon>Methylobacterium</taxon>
    </lineage>
</organism>
<dbReference type="SMART" id="SM00260">
    <property type="entry name" value="CheW"/>
    <property type="match status" value="1"/>
</dbReference>
<name>A0ABW3WWM5_9HYPH</name>
<reference evidence="3" key="1">
    <citation type="journal article" date="2019" name="Int. J. Syst. Evol. Microbiol.">
        <title>The Global Catalogue of Microorganisms (GCM) 10K type strain sequencing project: providing services to taxonomists for standard genome sequencing and annotation.</title>
        <authorList>
            <consortium name="The Broad Institute Genomics Platform"/>
            <consortium name="The Broad Institute Genome Sequencing Center for Infectious Disease"/>
            <person name="Wu L."/>
            <person name="Ma J."/>
        </authorList>
    </citation>
    <scope>NUCLEOTIDE SEQUENCE [LARGE SCALE GENOMIC DNA]</scope>
    <source>
        <strain evidence="3">CCUG 56108</strain>
    </source>
</reference>
<dbReference type="PROSITE" id="PS50851">
    <property type="entry name" value="CHEW"/>
    <property type="match status" value="1"/>
</dbReference>
<dbReference type="Proteomes" id="UP001597176">
    <property type="component" value="Unassembled WGS sequence"/>
</dbReference>
<dbReference type="EMBL" id="JBHTND010000005">
    <property type="protein sequence ID" value="MFD1301083.1"/>
    <property type="molecule type" value="Genomic_DNA"/>
</dbReference>
<evidence type="ECO:0000259" key="1">
    <source>
        <dbReference type="PROSITE" id="PS50851"/>
    </source>
</evidence>
<dbReference type="InterPro" id="IPR002545">
    <property type="entry name" value="CheW-lke_dom"/>
</dbReference>
<dbReference type="Gene3D" id="2.40.50.180">
    <property type="entry name" value="CheA-289, Domain 4"/>
    <property type="match status" value="1"/>
</dbReference>
<dbReference type="InterPro" id="IPR039315">
    <property type="entry name" value="CheW"/>
</dbReference>
<dbReference type="RefSeq" id="WP_379039883.1">
    <property type="nucleotide sequence ID" value="NZ_JBHTND010000005.1"/>
</dbReference>
<protein>
    <submittedName>
        <fullName evidence="2">Chemotaxis protein CheW</fullName>
    </submittedName>
</protein>
<dbReference type="InterPro" id="IPR036061">
    <property type="entry name" value="CheW-like_dom_sf"/>
</dbReference>
<dbReference type="Gene3D" id="2.30.30.40">
    <property type="entry name" value="SH3 Domains"/>
    <property type="match status" value="1"/>
</dbReference>
<gene>
    <name evidence="2" type="ORF">ACFQ4G_05730</name>
</gene>
<dbReference type="PANTHER" id="PTHR22617">
    <property type="entry name" value="CHEMOTAXIS SENSOR HISTIDINE KINASE-RELATED"/>
    <property type="match status" value="1"/>
</dbReference>
<proteinExistence type="predicted"/>
<evidence type="ECO:0000313" key="3">
    <source>
        <dbReference type="Proteomes" id="UP001597176"/>
    </source>
</evidence>
<feature type="domain" description="CheW-like" evidence="1">
    <location>
        <begin position="4"/>
        <end position="143"/>
    </location>
</feature>
<dbReference type="SUPFAM" id="SSF50341">
    <property type="entry name" value="CheW-like"/>
    <property type="match status" value="1"/>
</dbReference>
<accession>A0ABW3WWM5</accession>
<comment type="caution">
    <text evidence="2">The sequence shown here is derived from an EMBL/GenBank/DDBJ whole genome shotgun (WGS) entry which is preliminary data.</text>
</comment>
<dbReference type="Pfam" id="PF01584">
    <property type="entry name" value="CheW"/>
    <property type="match status" value="1"/>
</dbReference>
<sequence length="166" mass="17800">MTATTAFLILDVAGAACALNRTCVSEVLPLPRLHQRPTAGGFLAGFLNLGGTALPVIDLARLLGLTSTAPDPHAVNRHLVLDARRSTAFLVDRAEDLVVVPDSDIRPVERDSTLNGCVEAEFERERSIVHVLSPSRLLSEEERARLAALTRTASERLAALDATTDP</sequence>
<dbReference type="PANTHER" id="PTHR22617:SF23">
    <property type="entry name" value="CHEMOTAXIS PROTEIN CHEW"/>
    <property type="match status" value="1"/>
</dbReference>
<keyword evidence="3" id="KW-1185">Reference proteome</keyword>
<evidence type="ECO:0000313" key="2">
    <source>
        <dbReference type="EMBL" id="MFD1301083.1"/>
    </source>
</evidence>